<accession>G6XJH7</accession>
<protein>
    <submittedName>
        <fullName evidence="1">Uncharacterized protein</fullName>
    </submittedName>
</protein>
<evidence type="ECO:0000313" key="2">
    <source>
        <dbReference type="Proteomes" id="UP000004949"/>
    </source>
</evidence>
<dbReference type="EMBL" id="AGQV01000005">
    <property type="protein sequence ID" value="EHH68082.1"/>
    <property type="molecule type" value="Genomic_DNA"/>
</dbReference>
<dbReference type="PATRIC" id="fig|1088869.3.peg.1845"/>
<reference evidence="1 2" key="1">
    <citation type="submission" date="2011-10" db="EMBL/GenBank/DDBJ databases">
        <title>Genome sequence of Gluconobacter morbifer G707, isolated from Drosophila gut.</title>
        <authorList>
            <person name="Lee W.-J."/>
            <person name="Kim E.-K."/>
        </authorList>
    </citation>
    <scope>NUCLEOTIDE SEQUENCE [LARGE SCALE GENOMIC DNA]</scope>
    <source>
        <strain evidence="1 2">G707</strain>
    </source>
</reference>
<comment type="caution">
    <text evidence="1">The sequence shown here is derived from an EMBL/GenBank/DDBJ whole genome shotgun (WGS) entry which is preliminary data.</text>
</comment>
<dbReference type="Proteomes" id="UP000004949">
    <property type="component" value="Unassembled WGS sequence"/>
</dbReference>
<keyword evidence="2" id="KW-1185">Reference proteome</keyword>
<sequence>MVKPETLRDLRGCRLEQGWEYLHDGALPFPERFFNRPSP</sequence>
<dbReference type="AlphaFoldDB" id="G6XJH7"/>
<proteinExistence type="predicted"/>
<evidence type="ECO:0000313" key="1">
    <source>
        <dbReference type="EMBL" id="EHH68082.1"/>
    </source>
</evidence>
<gene>
    <name evidence="1" type="ORF">GMO_18490</name>
</gene>
<name>G6XJH7_9PROT</name>
<organism evidence="1 2">
    <name type="scientific">Gluconobacter morbifer G707</name>
    <dbReference type="NCBI Taxonomy" id="1088869"/>
    <lineage>
        <taxon>Bacteria</taxon>
        <taxon>Pseudomonadati</taxon>
        <taxon>Pseudomonadota</taxon>
        <taxon>Alphaproteobacteria</taxon>
        <taxon>Acetobacterales</taxon>
        <taxon>Acetobacteraceae</taxon>
        <taxon>Gluconobacter</taxon>
    </lineage>
</organism>